<sequence>METTGSHQTGGTVFVEVRPMRDRIRLDWRVPKAEWERFVEHVETEFGSIEGYLGREAEAAMREYADTDGYAGVEKRVDRLVKASGRSSEGDGKEKNSQFNGVPTTRVTVRVDPEVKDDFRAAAKQSDQSYGVTFARAIQTYRDGGRAARLERRLDRVLEDAEKMLEHVSEDSEDDGVSMGKHERCVIAICNELPEDSFVDDELERAIRDIANVHSKPSIREYRQDVIERLEVEPHPEVPHLWVPHEKAAKWRPGVPKECRQPPEHLDSDQRVKRIQLAVGRRAGVTDTGKVRVTATELREHVFEGATSTKTTRELMRSAAQVVGIDLDTSTSPAALQVNLRVLGETNPDLFEEIIDYRDNTDSGLLTSSVPTTMTDFMNAPSDANSGGHAVASDGGAAGPW</sequence>
<organism evidence="2 3">
    <name type="scientific">Haloferax mucosum ATCC BAA-1512</name>
    <dbReference type="NCBI Taxonomy" id="662479"/>
    <lineage>
        <taxon>Archaea</taxon>
        <taxon>Methanobacteriati</taxon>
        <taxon>Methanobacteriota</taxon>
        <taxon>Stenosarchaea group</taxon>
        <taxon>Halobacteria</taxon>
        <taxon>Halobacteriales</taxon>
        <taxon>Haloferacaceae</taxon>
        <taxon>Haloferax</taxon>
    </lineage>
</organism>
<evidence type="ECO:0000256" key="1">
    <source>
        <dbReference type="SAM" id="MobiDB-lite"/>
    </source>
</evidence>
<evidence type="ECO:0000313" key="3">
    <source>
        <dbReference type="Proteomes" id="UP000011550"/>
    </source>
</evidence>
<gene>
    <name evidence="2" type="ORF">C440_05587</name>
</gene>
<dbReference type="Proteomes" id="UP000011550">
    <property type="component" value="Unassembled WGS sequence"/>
</dbReference>
<proteinExistence type="predicted"/>
<dbReference type="PATRIC" id="fig|662479.7.peg.1138"/>
<keyword evidence="3" id="KW-1185">Reference proteome</keyword>
<protein>
    <submittedName>
        <fullName evidence="2">Uncharacterized protein</fullName>
    </submittedName>
</protein>
<dbReference type="AlphaFoldDB" id="M0IJ45"/>
<name>M0IJ45_9EURY</name>
<dbReference type="STRING" id="662479.C440_05587"/>
<evidence type="ECO:0000313" key="2">
    <source>
        <dbReference type="EMBL" id="ELZ96037.1"/>
    </source>
</evidence>
<reference evidence="2 3" key="1">
    <citation type="journal article" date="2014" name="PLoS Genet.">
        <title>Phylogenetically driven sequencing of extremely halophilic archaea reveals strategies for static and dynamic osmo-response.</title>
        <authorList>
            <person name="Becker E.A."/>
            <person name="Seitzer P.M."/>
            <person name="Tritt A."/>
            <person name="Larsen D."/>
            <person name="Krusor M."/>
            <person name="Yao A.I."/>
            <person name="Wu D."/>
            <person name="Madern D."/>
            <person name="Eisen J.A."/>
            <person name="Darling A.E."/>
            <person name="Facciotti M.T."/>
        </authorList>
    </citation>
    <scope>NUCLEOTIDE SEQUENCE [LARGE SCALE GENOMIC DNA]</scope>
    <source>
        <strain evidence="2 3">ATCC BAA-1512</strain>
    </source>
</reference>
<comment type="caution">
    <text evidence="2">The sequence shown here is derived from an EMBL/GenBank/DDBJ whole genome shotgun (WGS) entry which is preliminary data.</text>
</comment>
<accession>M0IJ45</accession>
<feature type="region of interest" description="Disordered" evidence="1">
    <location>
        <begin position="83"/>
        <end position="104"/>
    </location>
</feature>
<dbReference type="EMBL" id="AOLN01000009">
    <property type="protein sequence ID" value="ELZ96037.1"/>
    <property type="molecule type" value="Genomic_DNA"/>
</dbReference>